<evidence type="ECO:0000313" key="4">
    <source>
        <dbReference type="EnsemblPlants" id="KQJ96656"/>
    </source>
</evidence>
<reference evidence="3" key="2">
    <citation type="submission" date="2017-06" db="EMBL/GenBank/DDBJ databases">
        <title>WGS assembly of Brachypodium distachyon.</title>
        <authorList>
            <consortium name="The International Brachypodium Initiative"/>
            <person name="Lucas S."/>
            <person name="Harmon-Smith M."/>
            <person name="Lail K."/>
            <person name="Tice H."/>
            <person name="Grimwood J."/>
            <person name="Bruce D."/>
            <person name="Barry K."/>
            <person name="Shu S."/>
            <person name="Lindquist E."/>
            <person name="Wang M."/>
            <person name="Pitluck S."/>
            <person name="Vogel J.P."/>
            <person name="Garvin D.F."/>
            <person name="Mockler T.C."/>
            <person name="Schmutz J."/>
            <person name="Rokhsar D."/>
            <person name="Bevan M.W."/>
        </authorList>
    </citation>
    <scope>NUCLEOTIDE SEQUENCE</scope>
    <source>
        <strain evidence="3">Bd21</strain>
    </source>
</reference>
<sequence length="348" mass="39156">MEGQAAAAAMSELQLQLLALVSDLRLTRERERAAREEIHAASQRWKEAEEEQQRETRELRTEVSARDEALRRLESRVKCLENENELLGRNEKDLKESMERLLQSRETFMKHYEDSACSLQWTIQLKDKQIAVISEKLNSHLALFSSVGKEVAAVKQALGDVECLVCEKENIVSDLKGKVQRISVLEKDFVALLVKDEIIERLTKDKQAMLMELHNMEIALRNFQDIISNIGHQGAKRFSPVSESQEIQDNVSKELESIPGSEGDPRNGHKMVPVIDEAEYKLEIGTVRKEVQSPVLLKHSALPSPEPGTANAETPNCLGESEDFGMGDSSPAQRSDNVNRDIETGNQS</sequence>
<reference evidence="3 4" key="1">
    <citation type="journal article" date="2010" name="Nature">
        <title>Genome sequencing and analysis of the model grass Brachypodium distachyon.</title>
        <authorList>
            <consortium name="International Brachypodium Initiative"/>
        </authorList>
    </citation>
    <scope>NUCLEOTIDE SEQUENCE [LARGE SCALE GENOMIC DNA]</scope>
    <source>
        <strain evidence="3">Bd21</strain>
        <strain evidence="4">cv. Bd21</strain>
    </source>
</reference>
<feature type="compositionally biased region" description="Polar residues" evidence="2">
    <location>
        <begin position="241"/>
        <end position="250"/>
    </location>
</feature>
<dbReference type="OrthoDB" id="785943at2759"/>
<protein>
    <submittedName>
        <fullName evidence="3 4">Uncharacterized protein</fullName>
    </submittedName>
</protein>
<feature type="compositionally biased region" description="Basic and acidic residues" evidence="2">
    <location>
        <begin position="337"/>
        <end position="348"/>
    </location>
</feature>
<evidence type="ECO:0000313" key="5">
    <source>
        <dbReference type="Proteomes" id="UP000008810"/>
    </source>
</evidence>
<name>A0A0Q3JEC5_BRADI</name>
<feature type="coiled-coil region" evidence="1">
    <location>
        <begin position="31"/>
        <end position="100"/>
    </location>
</feature>
<dbReference type="EMBL" id="CM000882">
    <property type="protein sequence ID" value="KQJ96656.1"/>
    <property type="molecule type" value="Genomic_DNA"/>
</dbReference>
<evidence type="ECO:0000256" key="2">
    <source>
        <dbReference type="SAM" id="MobiDB-lite"/>
    </source>
</evidence>
<evidence type="ECO:0000256" key="1">
    <source>
        <dbReference type="SAM" id="Coils"/>
    </source>
</evidence>
<dbReference type="Proteomes" id="UP000008810">
    <property type="component" value="Chromosome 3"/>
</dbReference>
<feature type="region of interest" description="Disordered" evidence="2">
    <location>
        <begin position="299"/>
        <end position="348"/>
    </location>
</feature>
<proteinExistence type="predicted"/>
<keyword evidence="1" id="KW-0175">Coiled coil</keyword>
<gene>
    <name evidence="4" type="primary">LOC100831746</name>
    <name evidence="3" type="ORF">BRADI_3g26377v3</name>
</gene>
<dbReference type="EnsemblPlants" id="KQJ96656">
    <property type="protein sequence ID" value="KQJ96656"/>
    <property type="gene ID" value="BRADI_3g26377v3"/>
</dbReference>
<organism evidence="3">
    <name type="scientific">Brachypodium distachyon</name>
    <name type="common">Purple false brome</name>
    <name type="synonym">Trachynia distachya</name>
    <dbReference type="NCBI Taxonomy" id="15368"/>
    <lineage>
        <taxon>Eukaryota</taxon>
        <taxon>Viridiplantae</taxon>
        <taxon>Streptophyta</taxon>
        <taxon>Embryophyta</taxon>
        <taxon>Tracheophyta</taxon>
        <taxon>Spermatophyta</taxon>
        <taxon>Magnoliopsida</taxon>
        <taxon>Liliopsida</taxon>
        <taxon>Poales</taxon>
        <taxon>Poaceae</taxon>
        <taxon>BOP clade</taxon>
        <taxon>Pooideae</taxon>
        <taxon>Stipodae</taxon>
        <taxon>Brachypodieae</taxon>
        <taxon>Brachypodium</taxon>
    </lineage>
</organism>
<dbReference type="AlphaFoldDB" id="A0A0Q3JEC5"/>
<evidence type="ECO:0000313" key="3">
    <source>
        <dbReference type="EMBL" id="KQJ96656.1"/>
    </source>
</evidence>
<reference evidence="4" key="3">
    <citation type="submission" date="2018-08" db="UniProtKB">
        <authorList>
            <consortium name="EnsemblPlants"/>
        </authorList>
    </citation>
    <scope>IDENTIFICATION</scope>
    <source>
        <strain evidence="4">cv. Bd21</strain>
    </source>
</reference>
<keyword evidence="5" id="KW-1185">Reference proteome</keyword>
<accession>A0A0Q3JEC5</accession>
<feature type="region of interest" description="Disordered" evidence="2">
    <location>
        <begin position="238"/>
        <end position="270"/>
    </location>
</feature>
<dbReference type="Gramene" id="KQJ96656">
    <property type="protein sequence ID" value="KQJ96656"/>
    <property type="gene ID" value="BRADI_3g26377v3"/>
</dbReference>
<dbReference type="ExpressionAtlas" id="A0A0Q3JEC5">
    <property type="expression patterns" value="baseline"/>
</dbReference>